<dbReference type="STRING" id="10195.A0A3M7T194"/>
<organism evidence="2 3">
    <name type="scientific">Brachionus plicatilis</name>
    <name type="common">Marine rotifer</name>
    <name type="synonym">Brachionus muelleri</name>
    <dbReference type="NCBI Taxonomy" id="10195"/>
    <lineage>
        <taxon>Eukaryota</taxon>
        <taxon>Metazoa</taxon>
        <taxon>Spiralia</taxon>
        <taxon>Gnathifera</taxon>
        <taxon>Rotifera</taxon>
        <taxon>Eurotatoria</taxon>
        <taxon>Monogononta</taxon>
        <taxon>Pseudotrocha</taxon>
        <taxon>Ploima</taxon>
        <taxon>Brachionidae</taxon>
        <taxon>Brachionus</taxon>
    </lineage>
</organism>
<reference evidence="2 3" key="1">
    <citation type="journal article" date="2018" name="Sci. Rep.">
        <title>Genomic signatures of local adaptation to the degree of environmental predictability in rotifers.</title>
        <authorList>
            <person name="Franch-Gras L."/>
            <person name="Hahn C."/>
            <person name="Garcia-Roger E.M."/>
            <person name="Carmona M.J."/>
            <person name="Serra M."/>
            <person name="Gomez A."/>
        </authorList>
    </citation>
    <scope>NUCLEOTIDE SEQUENCE [LARGE SCALE GENOMIC DNA]</scope>
    <source>
        <strain evidence="2">HYR1</strain>
    </source>
</reference>
<name>A0A3M7T194_BRAPC</name>
<dbReference type="Proteomes" id="UP000276133">
    <property type="component" value="Unassembled WGS sequence"/>
</dbReference>
<evidence type="ECO:0000256" key="1">
    <source>
        <dbReference type="SAM" id="Coils"/>
    </source>
</evidence>
<comment type="caution">
    <text evidence="2">The sequence shown here is derived from an EMBL/GenBank/DDBJ whole genome shotgun (WGS) entry which is preliminary data.</text>
</comment>
<feature type="non-terminal residue" evidence="2">
    <location>
        <position position="400"/>
    </location>
</feature>
<sequence>MNWEIEEINYQKDEEEYVSNEQKNCDHESERYASIGLSIQSQEKISEFHQLLDDERSEKIRLFEEIICLVLRDIQNYKNEADRMEMVYINEKDQNKETIKNMIEEAEQQLNTMIEKTKLEEKKKYLKIIENLKLEYCQEIASLQENLIKTHEAEKKLRQFKKDENTQLKELKIQIENLSSENIDLKTQLRQSHSEISVLRSEIAELTNICSEKNFENFVSNEALMELCRLKQEITALHNANQKLNDTNDVLKSMIQKQKEIENERINSIQSSQREKVTYRTGFSNLKHNSTLSTSFYDEEIDSGYTASNNELSDFQNDTFFPNSLSSNFKFDYHSTPLGENLDQQNFIKNLAESENKTSTLKFENVNNNEKINNYEIQSENKSPNLDPERVFKVVFAGDS</sequence>
<keyword evidence="1" id="KW-0175">Coiled coil</keyword>
<accession>A0A3M7T194</accession>
<dbReference type="AlphaFoldDB" id="A0A3M7T194"/>
<protein>
    <submittedName>
        <fullName evidence="2">Ras and EF-hand domain-containing protein-like</fullName>
    </submittedName>
</protein>
<evidence type="ECO:0000313" key="2">
    <source>
        <dbReference type="EMBL" id="RNA41689.1"/>
    </source>
</evidence>
<evidence type="ECO:0000313" key="3">
    <source>
        <dbReference type="Proteomes" id="UP000276133"/>
    </source>
</evidence>
<gene>
    <name evidence="2" type="ORF">BpHYR1_010966</name>
</gene>
<proteinExistence type="predicted"/>
<keyword evidence="3" id="KW-1185">Reference proteome</keyword>
<feature type="coiled-coil region" evidence="1">
    <location>
        <begin position="237"/>
        <end position="264"/>
    </location>
</feature>
<dbReference type="EMBL" id="REGN01000473">
    <property type="protein sequence ID" value="RNA41689.1"/>
    <property type="molecule type" value="Genomic_DNA"/>
</dbReference>
<feature type="coiled-coil region" evidence="1">
    <location>
        <begin position="74"/>
        <end position="195"/>
    </location>
</feature>